<reference evidence="1 2" key="1">
    <citation type="submission" date="2019-03" db="EMBL/GenBank/DDBJ databases">
        <title>Single cell metagenomics reveals metabolic interactions within the superorganism composed of flagellate Streblomastix strix and complex community of Bacteroidetes bacteria on its surface.</title>
        <authorList>
            <person name="Treitli S.C."/>
            <person name="Kolisko M."/>
            <person name="Husnik F."/>
            <person name="Keeling P."/>
            <person name="Hampl V."/>
        </authorList>
    </citation>
    <scope>NUCLEOTIDE SEQUENCE [LARGE SCALE GENOMIC DNA]</scope>
    <source>
        <strain evidence="1">ST1C</strain>
    </source>
</reference>
<evidence type="ECO:0000313" key="1">
    <source>
        <dbReference type="EMBL" id="KAA6404388.1"/>
    </source>
</evidence>
<dbReference type="AlphaFoldDB" id="A0A5J4XAU3"/>
<gene>
    <name evidence="1" type="ORF">EZS28_000075</name>
</gene>
<sequence>MKNSRLFQTARENYSVSEQKQSSSDDTTLDLLKEEGISCIVLQLSDEYWVFFDEQESLEAYAQRIGIDGECGDGRLLGSNSDAFHKRIGVNISRQPEFSEGEQYHRTIRPEYMRKCYYKSI</sequence>
<dbReference type="Proteomes" id="UP000324800">
    <property type="component" value="Unassembled WGS sequence"/>
</dbReference>
<accession>A0A5J4XAU3</accession>
<name>A0A5J4XAU3_9EUKA</name>
<dbReference type="EMBL" id="SNRW01000005">
    <property type="protein sequence ID" value="KAA6404388.1"/>
    <property type="molecule type" value="Genomic_DNA"/>
</dbReference>
<proteinExistence type="predicted"/>
<protein>
    <submittedName>
        <fullName evidence="1">Uncharacterized protein</fullName>
    </submittedName>
</protein>
<evidence type="ECO:0000313" key="2">
    <source>
        <dbReference type="Proteomes" id="UP000324800"/>
    </source>
</evidence>
<organism evidence="1 2">
    <name type="scientific">Streblomastix strix</name>
    <dbReference type="NCBI Taxonomy" id="222440"/>
    <lineage>
        <taxon>Eukaryota</taxon>
        <taxon>Metamonada</taxon>
        <taxon>Preaxostyla</taxon>
        <taxon>Oxymonadida</taxon>
        <taxon>Streblomastigidae</taxon>
        <taxon>Streblomastix</taxon>
    </lineage>
</organism>
<comment type="caution">
    <text evidence="1">The sequence shown here is derived from an EMBL/GenBank/DDBJ whole genome shotgun (WGS) entry which is preliminary data.</text>
</comment>
<dbReference type="OrthoDB" id="415023at2759"/>